<dbReference type="InterPro" id="IPR010359">
    <property type="entry name" value="IrrE_HExxH"/>
</dbReference>
<reference evidence="2 3" key="2">
    <citation type="journal article" date="2016" name="Science">
        <title>A bacterium that degrades and assimilates poly(ethylene terephthalate).</title>
        <authorList>
            <person name="Yoshida S."/>
            <person name="Hiraga K."/>
            <person name="Takehana T."/>
            <person name="Taniguchi I."/>
            <person name="Yamaji H."/>
            <person name="Maeda Y."/>
            <person name="Toyohara K."/>
            <person name="Miyamoto K."/>
            <person name="Kimura Y."/>
            <person name="Oda K."/>
        </authorList>
    </citation>
    <scope>NUCLEOTIDE SEQUENCE [LARGE SCALE GENOMIC DNA]</scope>
    <source>
        <strain evidence="3">NBRC 110686 / TISTR 2288 / 201-F6</strain>
    </source>
</reference>
<keyword evidence="3" id="KW-1185">Reference proteome</keyword>
<evidence type="ECO:0000259" key="1">
    <source>
        <dbReference type="Pfam" id="PF06114"/>
    </source>
</evidence>
<organism evidence="2 3">
    <name type="scientific">Piscinibacter sakaiensis</name>
    <name type="common">Ideonella sakaiensis</name>
    <dbReference type="NCBI Taxonomy" id="1547922"/>
    <lineage>
        <taxon>Bacteria</taxon>
        <taxon>Pseudomonadati</taxon>
        <taxon>Pseudomonadota</taxon>
        <taxon>Betaproteobacteria</taxon>
        <taxon>Burkholderiales</taxon>
        <taxon>Sphaerotilaceae</taxon>
        <taxon>Piscinibacter</taxon>
    </lineage>
</organism>
<dbReference type="Proteomes" id="UP000037660">
    <property type="component" value="Unassembled WGS sequence"/>
</dbReference>
<accession>A0A0K8P8G3</accession>
<dbReference type="AlphaFoldDB" id="A0A0K8P8G3"/>
<proteinExistence type="predicted"/>
<evidence type="ECO:0000313" key="3">
    <source>
        <dbReference type="Proteomes" id="UP000037660"/>
    </source>
</evidence>
<name>A0A0K8P8G3_PISS1</name>
<feature type="domain" description="IrrE N-terminal-like" evidence="1">
    <location>
        <begin position="152"/>
        <end position="218"/>
    </location>
</feature>
<gene>
    <name evidence="2" type="ORF">ISF6_0256</name>
</gene>
<evidence type="ECO:0000313" key="2">
    <source>
        <dbReference type="EMBL" id="GAP38943.1"/>
    </source>
</evidence>
<reference evidence="3" key="1">
    <citation type="submission" date="2015-07" db="EMBL/GenBank/DDBJ databases">
        <title>Discovery of a poly(ethylene terephthalate assimilation.</title>
        <authorList>
            <person name="Yoshida S."/>
            <person name="Hiraga K."/>
            <person name="Takehana T."/>
            <person name="Taniguchi I."/>
            <person name="Yamaji H."/>
            <person name="Maeda Y."/>
            <person name="Toyohara K."/>
            <person name="Miyamoto K."/>
            <person name="Kimura Y."/>
            <person name="Oda K."/>
        </authorList>
    </citation>
    <scope>NUCLEOTIDE SEQUENCE [LARGE SCALE GENOMIC DNA]</scope>
    <source>
        <strain evidence="3">NBRC 110686 / TISTR 2288 / 201-F6</strain>
    </source>
</reference>
<dbReference type="EMBL" id="BBYR01000105">
    <property type="protein sequence ID" value="GAP38943.1"/>
    <property type="molecule type" value="Genomic_DNA"/>
</dbReference>
<dbReference type="OrthoDB" id="6144170at2"/>
<sequence length="386" mass="41409">MTMTEAAYEFRRRMENAPPWAGPPRLRPALGLIRGRERVHFVCRFPALGALQVGEPGDARPRAECAGYEDGSAFVLVSGGLLDFIDAALGALVSGANLTVGSGAPIPAASTPEAVDQALDAVYDSWGSRWRNEHVSIVLTPLAAETADLLTQLSLATRLFVLLHEIGHAVLHTGVSPAERSVAQELEADGFALDACIDHFGQPCGRTRAALAGAFLVPRLLEALRLLGHRFPDTHPSPADRLESLRRRFRERCDSEFTYYFHTTVAIAQGLRMEAAERRLLGFEPRQPLVSAESLVSTMMGMLIELGGSRKSVTFEAAASNLLSLCDDAQPEELERAAALARAVFSAEPGVPAPADEPRAGICLAYGKLVAALPAPLPGLFLEEGQ</sequence>
<dbReference type="STRING" id="1547922.ISF6_0256"/>
<comment type="caution">
    <text evidence="2">The sequence shown here is derived from an EMBL/GenBank/DDBJ whole genome shotgun (WGS) entry which is preliminary data.</text>
</comment>
<protein>
    <recommendedName>
        <fullName evidence="1">IrrE N-terminal-like domain-containing protein</fullName>
    </recommendedName>
</protein>
<dbReference type="Pfam" id="PF06114">
    <property type="entry name" value="Peptidase_M78"/>
    <property type="match status" value="1"/>
</dbReference>